<evidence type="ECO:0000256" key="2">
    <source>
        <dbReference type="SAM" id="Phobius"/>
    </source>
</evidence>
<keyword evidence="2" id="KW-1133">Transmembrane helix</keyword>
<gene>
    <name evidence="3" type="ORF">S01H4_22627</name>
</gene>
<dbReference type="AlphaFoldDB" id="X1C5H2"/>
<name>X1C5H2_9ZZZZ</name>
<dbReference type="EMBL" id="BART01010395">
    <property type="protein sequence ID" value="GAG88562.1"/>
    <property type="molecule type" value="Genomic_DNA"/>
</dbReference>
<keyword evidence="2" id="KW-0472">Membrane</keyword>
<reference evidence="3" key="1">
    <citation type="journal article" date="2014" name="Front. Microbiol.">
        <title>High frequency of phylogenetically diverse reductive dehalogenase-homologous genes in deep subseafloor sedimentary metagenomes.</title>
        <authorList>
            <person name="Kawai M."/>
            <person name="Futagami T."/>
            <person name="Toyoda A."/>
            <person name="Takaki Y."/>
            <person name="Nishi S."/>
            <person name="Hori S."/>
            <person name="Arai W."/>
            <person name="Tsubouchi T."/>
            <person name="Morono Y."/>
            <person name="Uchiyama I."/>
            <person name="Ito T."/>
            <person name="Fujiyama A."/>
            <person name="Inagaki F."/>
            <person name="Takami H."/>
        </authorList>
    </citation>
    <scope>NUCLEOTIDE SEQUENCE</scope>
    <source>
        <strain evidence="3">Expedition CK06-06</strain>
    </source>
</reference>
<feature type="coiled-coil region" evidence="1">
    <location>
        <begin position="26"/>
        <end position="53"/>
    </location>
</feature>
<keyword evidence="1" id="KW-0175">Coiled coil</keyword>
<evidence type="ECO:0000313" key="3">
    <source>
        <dbReference type="EMBL" id="GAG88562.1"/>
    </source>
</evidence>
<evidence type="ECO:0000256" key="1">
    <source>
        <dbReference type="SAM" id="Coils"/>
    </source>
</evidence>
<protein>
    <submittedName>
        <fullName evidence="3">Uncharacterized protein</fullName>
    </submittedName>
</protein>
<feature type="transmembrane region" description="Helical" evidence="2">
    <location>
        <begin position="6"/>
        <end position="26"/>
    </location>
</feature>
<keyword evidence="2" id="KW-0812">Transmembrane</keyword>
<proteinExistence type="predicted"/>
<comment type="caution">
    <text evidence="3">The sequence shown here is derived from an EMBL/GenBank/DDBJ whole genome shotgun (WGS) entry which is preliminary data.</text>
</comment>
<sequence>MEDFQYMNEVIIGGSSTLGGIVVALLKKFGNQLRRMEERISELEKELAVNTALDKHRNGKR</sequence>
<accession>X1C5H2</accession>
<organism evidence="3">
    <name type="scientific">marine sediment metagenome</name>
    <dbReference type="NCBI Taxonomy" id="412755"/>
    <lineage>
        <taxon>unclassified sequences</taxon>
        <taxon>metagenomes</taxon>
        <taxon>ecological metagenomes</taxon>
    </lineage>
</organism>